<name>A0ABN9YKV6_9LACO</name>
<dbReference type="RefSeq" id="WP_338345794.1">
    <property type="nucleotide sequence ID" value="NZ_CAUZLR010000001.1"/>
</dbReference>
<gene>
    <name evidence="1" type="ORF">R54839_PPFHFPJH_00161</name>
</gene>
<dbReference type="EMBL" id="CAUZLR010000001">
    <property type="protein sequence ID" value="CAK1225273.1"/>
    <property type="molecule type" value="Genomic_DNA"/>
</dbReference>
<dbReference type="Proteomes" id="UP001314261">
    <property type="component" value="Unassembled WGS sequence"/>
</dbReference>
<comment type="caution">
    <text evidence="1">The sequence shown here is derived from an EMBL/GenBank/DDBJ whole genome shotgun (WGS) entry which is preliminary data.</text>
</comment>
<evidence type="ECO:0000313" key="1">
    <source>
        <dbReference type="EMBL" id="CAK1225273.1"/>
    </source>
</evidence>
<organism evidence="1 2">
    <name type="scientific">Fructobacillus fructosus</name>
    <dbReference type="NCBI Taxonomy" id="1631"/>
    <lineage>
        <taxon>Bacteria</taxon>
        <taxon>Bacillati</taxon>
        <taxon>Bacillota</taxon>
        <taxon>Bacilli</taxon>
        <taxon>Lactobacillales</taxon>
        <taxon>Lactobacillaceae</taxon>
        <taxon>Fructobacillus</taxon>
    </lineage>
</organism>
<proteinExistence type="predicted"/>
<accession>A0ABN9YKV6</accession>
<keyword evidence="2" id="KW-1185">Reference proteome</keyword>
<sequence>MKTYRDADGCEFVVYEYNSILGIWHVTDKLSGETLVGDRQKVDRFIADKGLTEFNG</sequence>
<protein>
    <submittedName>
        <fullName evidence="1">Uncharacterized protein</fullName>
    </submittedName>
</protein>
<evidence type="ECO:0000313" key="2">
    <source>
        <dbReference type="Proteomes" id="UP001314261"/>
    </source>
</evidence>
<reference evidence="1 2" key="1">
    <citation type="submission" date="2023-10" db="EMBL/GenBank/DDBJ databases">
        <authorList>
            <person name="Botero Cardona J."/>
        </authorList>
    </citation>
    <scope>NUCLEOTIDE SEQUENCE [LARGE SCALE GENOMIC DNA]</scope>
    <source>
        <strain evidence="1 2">R-54839</strain>
    </source>
</reference>